<keyword evidence="1" id="KW-1133">Transmembrane helix</keyword>
<keyword evidence="3" id="KW-1185">Reference proteome</keyword>
<evidence type="ECO:0000313" key="2">
    <source>
        <dbReference type="EMBL" id="MCT2399839.1"/>
    </source>
</evidence>
<sequence length="105" mass="11800">MLAIFGVAASILGFVLAASTFLVGHVQDKRFDLLRKSKSWQEFPRLVKSSIWWSFTLTVVSGIFSLLRYDVFIFISPIYVFVVCNTLISLGALIWVVIAILSIVE</sequence>
<comment type="caution">
    <text evidence="2">The sequence shown here is derived from an EMBL/GenBank/DDBJ whole genome shotgun (WGS) entry which is preliminary data.</text>
</comment>
<gene>
    <name evidence="2" type="ORF">NZK81_09780</name>
</gene>
<protein>
    <submittedName>
        <fullName evidence="2">Uncharacterized protein</fullName>
    </submittedName>
</protein>
<dbReference type="RefSeq" id="WP_260045938.1">
    <property type="nucleotide sequence ID" value="NZ_JANZXA010000005.1"/>
</dbReference>
<dbReference type="EMBL" id="JANZXA010000005">
    <property type="protein sequence ID" value="MCT2399839.1"/>
    <property type="molecule type" value="Genomic_DNA"/>
</dbReference>
<name>A0ABT2I4U4_9SPHN</name>
<keyword evidence="1" id="KW-0472">Membrane</keyword>
<reference evidence="2" key="1">
    <citation type="submission" date="2022-09" db="EMBL/GenBank/DDBJ databases">
        <title>Novosphingobium sp. Nov., a polycyclic aromatic hydrocarbon-degrading bacterium isolated form mangrove sediments in HongKong.</title>
        <authorList>
            <person name="Hu Z."/>
        </authorList>
    </citation>
    <scope>NUCLEOTIDE SEQUENCE</scope>
    <source>
        <strain evidence="2">HK4-1</strain>
    </source>
</reference>
<feature type="transmembrane region" description="Helical" evidence="1">
    <location>
        <begin position="50"/>
        <end position="67"/>
    </location>
</feature>
<organism evidence="2 3">
    <name type="scientific">Novosphingobium mangrovi</name>
    <name type="common">ex Huang et al. 2023</name>
    <dbReference type="NCBI Taxonomy" id="2976432"/>
    <lineage>
        <taxon>Bacteria</taxon>
        <taxon>Pseudomonadati</taxon>
        <taxon>Pseudomonadota</taxon>
        <taxon>Alphaproteobacteria</taxon>
        <taxon>Sphingomonadales</taxon>
        <taxon>Sphingomonadaceae</taxon>
        <taxon>Novosphingobium</taxon>
    </lineage>
</organism>
<accession>A0ABT2I4U4</accession>
<dbReference type="Proteomes" id="UP001165583">
    <property type="component" value="Unassembled WGS sequence"/>
</dbReference>
<keyword evidence="1" id="KW-0812">Transmembrane</keyword>
<proteinExistence type="predicted"/>
<feature type="transmembrane region" description="Helical" evidence="1">
    <location>
        <begin position="79"/>
        <end position="104"/>
    </location>
</feature>
<evidence type="ECO:0000256" key="1">
    <source>
        <dbReference type="SAM" id="Phobius"/>
    </source>
</evidence>
<evidence type="ECO:0000313" key="3">
    <source>
        <dbReference type="Proteomes" id="UP001165583"/>
    </source>
</evidence>